<organism evidence="1">
    <name type="scientific">Hungatella hathewayi</name>
    <dbReference type="NCBI Taxonomy" id="154046"/>
    <lineage>
        <taxon>Bacteria</taxon>
        <taxon>Bacillati</taxon>
        <taxon>Bacillota</taxon>
        <taxon>Clostridia</taxon>
        <taxon>Lachnospirales</taxon>
        <taxon>Lachnospiraceae</taxon>
        <taxon>Hungatella</taxon>
    </lineage>
</organism>
<dbReference type="RefSeq" id="WP_320952018.1">
    <property type="nucleotide sequence ID" value="NZ_CACRUH010000005.1"/>
</dbReference>
<proteinExistence type="predicted"/>
<reference evidence="1" key="1">
    <citation type="submission" date="2019-11" db="EMBL/GenBank/DDBJ databases">
        <authorList>
            <person name="Feng L."/>
        </authorList>
    </citation>
    <scope>NUCLEOTIDE SEQUENCE</scope>
    <source>
        <strain evidence="1">ChathewayiLFYP18</strain>
    </source>
</reference>
<evidence type="ECO:0008006" key="2">
    <source>
        <dbReference type="Google" id="ProtNLM"/>
    </source>
</evidence>
<accession>A0A6N2YEY1</accession>
<dbReference type="EMBL" id="CACRUH010000005">
    <property type="protein sequence ID" value="VYT64072.1"/>
    <property type="molecule type" value="Genomic_DNA"/>
</dbReference>
<evidence type="ECO:0000313" key="1">
    <source>
        <dbReference type="EMBL" id="VYT64072.1"/>
    </source>
</evidence>
<protein>
    <recommendedName>
        <fullName evidence="2">Phage-like protein</fullName>
    </recommendedName>
</protein>
<name>A0A6N2YEY1_9FIRM</name>
<dbReference type="AlphaFoldDB" id="A0A6N2YEY1"/>
<gene>
    <name evidence="1" type="ORF">CHLFYP18_05202</name>
</gene>
<sequence>MGEGMTLEKLQVIIEAQTKPYRDEVEKLKKQTTTAANHVERQTAKMKKSFGGLGKMVASVLGVGAIVAFAKSCIDLGSDLAEVQNVVDVSFGKMSGAVDAFAKNAITQFGLSELTAKKYMGTYGAMAKAFGVTGEAGYQMSAAITGLTGDVASFYNLSTDAAYTKLKSIFTGETESLKDLGVVMTQTALDQYALNNGFGKTTAKMTEQEKVMLRYRFVMSSLADASGDFARTSTSWANQVRVLSLQFESLKATIGQGLINAFTPVIRVINTILAKLQTLAAYFKAFTVAIFGDAGGSSDIADSMDSAADSSGAVAGNMDKAAKSAKKMKDYTLGIDELNVLDPNKGSGSGAGGGGSLDFGDMSGELFGEVTVNQEIEAAVERLRKALDALKELAKPTVDALKRLWDEGLSLLGKFTWTALEDFWNYFLVPLGSWALGEGFPRFIDITNDFLKTINWDAINEALKNFWQALEPFAESVGEGLLDFYEDLSDIGANFINAVVPDGLNALADAIKKIEPDQARAIGYGLGVIAASILTFKISKSILEFFDKFKGVILAAGGASTFGITLTLSLVAAAGASWVTALDLLDRYENGTDEEKKEIEVGWDKNKEESKQSDKWGMGNRYGQMANSSDTWKNEDENAYLRQIKGIKQFVSECKEQWDQNLNDFDDWLADSQKRRDQNVIDFGNWWDSLKESFRQSWDNALIWWDATVVSWWDEHVAPWFTVEKWSGLYDSIKTSLKTKWDEAAGTWGADLQNWWNTHVSPWFTPERWSQLYNDIKVQLKTKWDSTVVEWGSGIKAWWGQYVSPWFTPERWSQLYQNIKVKLKETWDNTVGEWKNGIENWWNQHVATWFTPEKWLGIYESIKSSLGTTWTNTVTDWKKNIGDWWKEDVEKWFKLETWTDMMKKVPDAFKETFKGAVNAAVAQLNRLIDWLNEKFNFSYEGLELLGKEVIPAFSVQLFTIPHIPEFATGGFPEDGLFMANHGELVGKFSNGRTAVANNEQITQGIKEAVIEGMSIVMASYSGNSEAITIETHVEMDGRTIVKQTDKVQSRKGFNFKNPQTT</sequence>